<dbReference type="SUPFAM" id="SSF56399">
    <property type="entry name" value="ADP-ribosylation"/>
    <property type="match status" value="1"/>
</dbReference>
<dbReference type="OrthoDB" id="3335358at2759"/>
<dbReference type="GeneID" id="37016153"/>
<dbReference type="AlphaFoldDB" id="A0A316U4K6"/>
<dbReference type="EMBL" id="KZ819330">
    <property type="protein sequence ID" value="PWN19738.1"/>
    <property type="molecule type" value="Genomic_DNA"/>
</dbReference>
<evidence type="ECO:0008006" key="3">
    <source>
        <dbReference type="Google" id="ProtNLM"/>
    </source>
</evidence>
<evidence type="ECO:0000313" key="1">
    <source>
        <dbReference type="EMBL" id="PWN19738.1"/>
    </source>
</evidence>
<dbReference type="Proteomes" id="UP000245942">
    <property type="component" value="Unassembled WGS sequence"/>
</dbReference>
<gene>
    <name evidence="1" type="ORF">BCV69DRAFT_300046</name>
</gene>
<dbReference type="Gene3D" id="3.20.170.20">
    <property type="entry name" value="Protein of unknown function DUF952"/>
    <property type="match status" value="1"/>
</dbReference>
<dbReference type="Pfam" id="PF06108">
    <property type="entry name" value="DUF952"/>
    <property type="match status" value="1"/>
</dbReference>
<name>A0A316U4K6_9BASI</name>
<accession>A0A316U4K6</accession>
<proteinExistence type="predicted"/>
<dbReference type="PANTHER" id="PTHR34129">
    <property type="entry name" value="BLR1139 PROTEIN"/>
    <property type="match status" value="1"/>
</dbReference>
<protein>
    <recommendedName>
        <fullName evidence="3">DUF952-domain-containing protein</fullName>
    </recommendedName>
</protein>
<reference evidence="1 2" key="1">
    <citation type="journal article" date="2018" name="Mol. Biol. Evol.">
        <title>Broad Genomic Sampling Reveals a Smut Pathogenic Ancestry of the Fungal Clade Ustilaginomycotina.</title>
        <authorList>
            <person name="Kijpornyongpan T."/>
            <person name="Mondo S.J."/>
            <person name="Barry K."/>
            <person name="Sandor L."/>
            <person name="Lee J."/>
            <person name="Lipzen A."/>
            <person name="Pangilinan J."/>
            <person name="LaButti K."/>
            <person name="Hainaut M."/>
            <person name="Henrissat B."/>
            <person name="Grigoriev I.V."/>
            <person name="Spatafora J.W."/>
            <person name="Aime M.C."/>
        </authorList>
    </citation>
    <scope>NUCLEOTIDE SEQUENCE [LARGE SCALE GENOMIC DNA]</scope>
    <source>
        <strain evidence="1 2">MCA 4718</strain>
    </source>
</reference>
<keyword evidence="2" id="KW-1185">Reference proteome</keyword>
<dbReference type="RefSeq" id="XP_025346898.1">
    <property type="nucleotide sequence ID" value="XM_025494419.1"/>
</dbReference>
<sequence>MSSSSSSGQVDPKSATMLYKILTPSDYQSLPEGEEEEWLGASIDLTDKFIHLSTSSQLPGTLQRFFSSASGVGDSLWLCGARRQQLEEDMQGKRKLQWDPAAGSVFAHVYGAIYPAKEFVFKEEIRRDASTGEFVLPELQS</sequence>
<dbReference type="InterPro" id="IPR009297">
    <property type="entry name" value="DUF952"/>
</dbReference>
<evidence type="ECO:0000313" key="2">
    <source>
        <dbReference type="Proteomes" id="UP000245942"/>
    </source>
</evidence>
<dbReference type="PANTHER" id="PTHR34129:SF1">
    <property type="entry name" value="DUF952 DOMAIN-CONTAINING PROTEIN"/>
    <property type="match status" value="1"/>
</dbReference>
<organism evidence="1 2">
    <name type="scientific">Pseudomicrostroma glucosiphilum</name>
    <dbReference type="NCBI Taxonomy" id="1684307"/>
    <lineage>
        <taxon>Eukaryota</taxon>
        <taxon>Fungi</taxon>
        <taxon>Dikarya</taxon>
        <taxon>Basidiomycota</taxon>
        <taxon>Ustilaginomycotina</taxon>
        <taxon>Exobasidiomycetes</taxon>
        <taxon>Microstromatales</taxon>
        <taxon>Microstromatales incertae sedis</taxon>
        <taxon>Pseudomicrostroma</taxon>
    </lineage>
</organism>